<accession>A0AAN5D9M0</accession>
<evidence type="ECO:0000256" key="1">
    <source>
        <dbReference type="ARBA" id="ARBA00004123"/>
    </source>
</evidence>
<gene>
    <name evidence="5" type="ORF">PMAYCL1PPCAC_29613</name>
</gene>
<dbReference type="EMBL" id="BTRK01000006">
    <property type="protein sequence ID" value="GMR59418.1"/>
    <property type="molecule type" value="Genomic_DNA"/>
</dbReference>
<organism evidence="5 6">
    <name type="scientific">Pristionchus mayeri</name>
    <dbReference type="NCBI Taxonomy" id="1317129"/>
    <lineage>
        <taxon>Eukaryota</taxon>
        <taxon>Metazoa</taxon>
        <taxon>Ecdysozoa</taxon>
        <taxon>Nematoda</taxon>
        <taxon>Chromadorea</taxon>
        <taxon>Rhabditida</taxon>
        <taxon>Rhabditina</taxon>
        <taxon>Diplogasteromorpha</taxon>
        <taxon>Diplogasteroidea</taxon>
        <taxon>Neodiplogasteridae</taxon>
        <taxon>Pristionchus</taxon>
    </lineage>
</organism>
<evidence type="ECO:0000256" key="3">
    <source>
        <dbReference type="PROSITE-ProRule" id="PRU00176"/>
    </source>
</evidence>
<reference evidence="6" key="1">
    <citation type="submission" date="2022-10" db="EMBL/GenBank/DDBJ databases">
        <title>Genome assembly of Pristionchus species.</title>
        <authorList>
            <person name="Yoshida K."/>
            <person name="Sommer R.J."/>
        </authorList>
    </citation>
    <scope>NUCLEOTIDE SEQUENCE [LARGE SCALE GENOMIC DNA]</scope>
    <source>
        <strain evidence="6">RS5460</strain>
    </source>
</reference>
<keyword evidence="3" id="KW-0694">RNA-binding</keyword>
<dbReference type="GO" id="GO:0010468">
    <property type="term" value="P:regulation of gene expression"/>
    <property type="evidence" value="ECO:0007669"/>
    <property type="project" value="TreeGrafter"/>
</dbReference>
<dbReference type="InterPro" id="IPR000504">
    <property type="entry name" value="RRM_dom"/>
</dbReference>
<dbReference type="InterPro" id="IPR035979">
    <property type="entry name" value="RBD_domain_sf"/>
</dbReference>
<dbReference type="GO" id="GO:0003723">
    <property type="term" value="F:RNA binding"/>
    <property type="evidence" value="ECO:0007669"/>
    <property type="project" value="UniProtKB-UniRule"/>
</dbReference>
<dbReference type="SMART" id="SM00360">
    <property type="entry name" value="RRM"/>
    <property type="match status" value="1"/>
</dbReference>
<comment type="subcellular location">
    <subcellularLocation>
        <location evidence="1">Nucleus</location>
    </subcellularLocation>
</comment>
<dbReference type="GO" id="GO:0000785">
    <property type="term" value="C:chromatin"/>
    <property type="evidence" value="ECO:0007669"/>
    <property type="project" value="TreeGrafter"/>
</dbReference>
<dbReference type="PROSITE" id="PS50102">
    <property type="entry name" value="RRM"/>
    <property type="match status" value="1"/>
</dbReference>
<proteinExistence type="predicted"/>
<dbReference type="Pfam" id="PF00076">
    <property type="entry name" value="RRM_1"/>
    <property type="match status" value="1"/>
</dbReference>
<dbReference type="InterPro" id="IPR012677">
    <property type="entry name" value="Nucleotide-bd_a/b_plait_sf"/>
</dbReference>
<evidence type="ECO:0000256" key="2">
    <source>
        <dbReference type="ARBA" id="ARBA00023242"/>
    </source>
</evidence>
<dbReference type="SUPFAM" id="SSF54928">
    <property type="entry name" value="RNA-binding domain, RBD"/>
    <property type="match status" value="1"/>
</dbReference>
<evidence type="ECO:0000313" key="6">
    <source>
        <dbReference type="Proteomes" id="UP001328107"/>
    </source>
</evidence>
<evidence type="ECO:0000259" key="4">
    <source>
        <dbReference type="PROSITE" id="PS50102"/>
    </source>
</evidence>
<dbReference type="GO" id="GO:0005654">
    <property type="term" value="C:nucleoplasm"/>
    <property type="evidence" value="ECO:0007669"/>
    <property type="project" value="TreeGrafter"/>
</dbReference>
<comment type="caution">
    <text evidence="5">The sequence shown here is derived from an EMBL/GenBank/DDBJ whole genome shotgun (WGS) entry which is preliminary data.</text>
</comment>
<keyword evidence="2" id="KW-0539">Nucleus</keyword>
<name>A0AAN5D9M0_9BILA</name>
<feature type="non-terminal residue" evidence="5">
    <location>
        <position position="1"/>
    </location>
</feature>
<dbReference type="AlphaFoldDB" id="A0AAN5D9M0"/>
<feature type="domain" description="RRM" evidence="4">
    <location>
        <begin position="38"/>
        <end position="119"/>
    </location>
</feature>
<sequence>IFKLRVRVMTVSPGRVLSLAQRCYSAVASSLSTSSTPQTLYITHVKWVTGKGQIEKYFSRYGPIRSIDMFFDAQTGLHRGFASLTFERGDSAAQALQQRPHVIDGDRVDLQLYIPLHSKTKIFTTNADRRQKQVKEPA</sequence>
<dbReference type="PANTHER" id="PTHR48033:SF9">
    <property type="entry name" value="TAR DNA-BINDING PROTEIN 43"/>
    <property type="match status" value="1"/>
</dbReference>
<keyword evidence="6" id="KW-1185">Reference proteome</keyword>
<protein>
    <recommendedName>
        <fullName evidence="4">RRM domain-containing protein</fullName>
    </recommendedName>
</protein>
<dbReference type="Proteomes" id="UP001328107">
    <property type="component" value="Unassembled WGS sequence"/>
</dbReference>
<dbReference type="PANTHER" id="PTHR48033">
    <property type="entry name" value="RNA-BINDING (RRM/RBD/RNP MOTIFS) FAMILY PROTEIN"/>
    <property type="match status" value="1"/>
</dbReference>
<dbReference type="Gene3D" id="3.30.70.330">
    <property type="match status" value="1"/>
</dbReference>
<evidence type="ECO:0000313" key="5">
    <source>
        <dbReference type="EMBL" id="GMR59418.1"/>
    </source>
</evidence>